<name>A0A7H8QZC2_TALRU</name>
<dbReference type="GO" id="GO:0003723">
    <property type="term" value="F:RNA binding"/>
    <property type="evidence" value="ECO:0007669"/>
    <property type="project" value="UniProtKB-KW"/>
</dbReference>
<dbReference type="Pfam" id="PF00270">
    <property type="entry name" value="DEAD"/>
    <property type="match status" value="1"/>
</dbReference>
<dbReference type="InterPro" id="IPR027417">
    <property type="entry name" value="P-loop_NTPase"/>
</dbReference>
<dbReference type="EMBL" id="CP055900">
    <property type="protein sequence ID" value="QKX59096.1"/>
    <property type="molecule type" value="Genomic_DNA"/>
</dbReference>
<dbReference type="GO" id="GO:0016787">
    <property type="term" value="F:hydrolase activity"/>
    <property type="evidence" value="ECO:0007669"/>
    <property type="project" value="UniProtKB-KW"/>
</dbReference>
<protein>
    <recommendedName>
        <fullName evidence="1">RNA helicase</fullName>
        <ecNumber evidence="1">3.6.4.13</ecNumber>
    </recommendedName>
</protein>
<dbReference type="EC" id="3.6.4.13" evidence="1"/>
<reference evidence="13" key="1">
    <citation type="submission" date="2020-06" db="EMBL/GenBank/DDBJ databases">
        <title>A chromosome-scale genome assembly of Talaromyces rugulosus W13939.</title>
        <authorList>
            <person name="Wang B."/>
            <person name="Guo L."/>
            <person name="Ye K."/>
            <person name="Wang L."/>
        </authorList>
    </citation>
    <scope>NUCLEOTIDE SEQUENCE [LARGE SCALE GENOMIC DNA]</scope>
    <source>
        <strain evidence="13">W13939</strain>
    </source>
</reference>
<dbReference type="GeneID" id="55993722"/>
<keyword evidence="2" id="KW-0547">Nucleotide-binding</keyword>
<feature type="coiled-coil region" evidence="8">
    <location>
        <begin position="226"/>
        <end position="255"/>
    </location>
</feature>
<evidence type="ECO:0000256" key="5">
    <source>
        <dbReference type="ARBA" id="ARBA00022840"/>
    </source>
</evidence>
<organism evidence="12 13">
    <name type="scientific">Talaromyces rugulosus</name>
    <name type="common">Penicillium rugulosum</name>
    <dbReference type="NCBI Taxonomy" id="121627"/>
    <lineage>
        <taxon>Eukaryota</taxon>
        <taxon>Fungi</taxon>
        <taxon>Dikarya</taxon>
        <taxon>Ascomycota</taxon>
        <taxon>Pezizomycotina</taxon>
        <taxon>Eurotiomycetes</taxon>
        <taxon>Eurotiomycetidae</taxon>
        <taxon>Eurotiales</taxon>
        <taxon>Trichocomaceae</taxon>
        <taxon>Talaromyces</taxon>
        <taxon>Talaromyces sect. Islandici</taxon>
    </lineage>
</organism>
<feature type="domain" description="Helicase C-terminal" evidence="11">
    <location>
        <begin position="464"/>
        <end position="640"/>
    </location>
</feature>
<feature type="compositionally biased region" description="Polar residues" evidence="9">
    <location>
        <begin position="73"/>
        <end position="95"/>
    </location>
</feature>
<evidence type="ECO:0000313" key="13">
    <source>
        <dbReference type="Proteomes" id="UP000509510"/>
    </source>
</evidence>
<dbReference type="KEGG" id="trg:TRUGW13939_06227"/>
<feature type="compositionally biased region" description="Basic and acidic residues" evidence="9">
    <location>
        <begin position="99"/>
        <end position="112"/>
    </location>
</feature>
<dbReference type="PANTHER" id="PTHR47960">
    <property type="entry name" value="DEAD-BOX ATP-DEPENDENT RNA HELICASE 50"/>
    <property type="match status" value="1"/>
</dbReference>
<dbReference type="InterPro" id="IPR001650">
    <property type="entry name" value="Helicase_C-like"/>
</dbReference>
<sequence>MSSCLLCRSRATFIRQPILLPSAPTSHQPWLRWSSSDLRRRPSRMRLSPNVARPALKPSGDKKRSRNDRGPWANTNQTEARLNGTTKSRSQSALKRSSHRNEAKTPKEEDSPLYKALKMQTALAPMTYHLRTSIKEKIASVMSFDQFGLLPVVQDAIATQALPTLVDLTPTPIQKVAIPALLEGSDQKNKPKKKRSKDEDMNYSYDQYLLAAETGSGKTLAYLVPIIDMIKRSEIAEQEVKEKEEEAKAREAALKPTPKVPQIEPPELSENLISTAGRPRAIILVPTSELVRQVGTKVKDFAHAVKFRSGRITSDDSARKIRNTIFNPIGIDILVSTPHLLASIAKTDPYVLSRVEYIVADEADSMLDKSFAPITNEIIDKSAPSLKKLILCSATIPRSLDTILRSKYPDIRRLATPNLHAIPRRVQLGVIDIDKDPYRGNRSYALSDIIWSLGKAGGDETMGHLTRYMEPEVKKILVFVNEREEAEEVAKYLQEKNIDAVAFSRDSEKRQAEILSEFTQPRRAPTTEEILEKQRENRMERSSIPFVMEEKDSRPNISRKLPNTKVMVTTDLGSRGIDTLPVRTVILYHVPHTTIDFIHRLGRVGRMNKRGRGIVLVGRKDRKDVVREVRDAMYLGKALI</sequence>
<dbReference type="SMART" id="SM00487">
    <property type="entry name" value="DEXDc"/>
    <property type="match status" value="1"/>
</dbReference>
<evidence type="ECO:0000256" key="9">
    <source>
        <dbReference type="SAM" id="MobiDB-lite"/>
    </source>
</evidence>
<dbReference type="AlphaFoldDB" id="A0A7H8QZC2"/>
<dbReference type="Proteomes" id="UP000509510">
    <property type="component" value="Chromosome III"/>
</dbReference>
<keyword evidence="13" id="KW-1185">Reference proteome</keyword>
<dbReference type="InterPro" id="IPR014001">
    <property type="entry name" value="Helicase_ATP-bd"/>
</dbReference>
<evidence type="ECO:0000256" key="6">
    <source>
        <dbReference type="ARBA" id="ARBA00022884"/>
    </source>
</evidence>
<evidence type="ECO:0000256" key="3">
    <source>
        <dbReference type="ARBA" id="ARBA00022801"/>
    </source>
</evidence>
<keyword evidence="4" id="KW-0347">Helicase</keyword>
<evidence type="ECO:0000259" key="10">
    <source>
        <dbReference type="PROSITE" id="PS51192"/>
    </source>
</evidence>
<dbReference type="Gene3D" id="3.40.50.300">
    <property type="entry name" value="P-loop containing nucleotide triphosphate hydrolases"/>
    <property type="match status" value="2"/>
</dbReference>
<dbReference type="GO" id="GO:0003724">
    <property type="term" value="F:RNA helicase activity"/>
    <property type="evidence" value="ECO:0007669"/>
    <property type="project" value="UniProtKB-EC"/>
</dbReference>
<evidence type="ECO:0000259" key="11">
    <source>
        <dbReference type="PROSITE" id="PS51194"/>
    </source>
</evidence>
<evidence type="ECO:0000256" key="4">
    <source>
        <dbReference type="ARBA" id="ARBA00022806"/>
    </source>
</evidence>
<keyword evidence="8" id="KW-0175">Coiled coil</keyword>
<evidence type="ECO:0000256" key="2">
    <source>
        <dbReference type="ARBA" id="ARBA00022741"/>
    </source>
</evidence>
<dbReference type="CDD" id="cd18787">
    <property type="entry name" value="SF2_C_DEAD"/>
    <property type="match status" value="1"/>
</dbReference>
<evidence type="ECO:0000313" key="12">
    <source>
        <dbReference type="EMBL" id="QKX59096.1"/>
    </source>
</evidence>
<dbReference type="InterPro" id="IPR011545">
    <property type="entry name" value="DEAD/DEAH_box_helicase_dom"/>
</dbReference>
<evidence type="ECO:0000256" key="8">
    <source>
        <dbReference type="SAM" id="Coils"/>
    </source>
</evidence>
<evidence type="ECO:0000256" key="7">
    <source>
        <dbReference type="ARBA" id="ARBA00047984"/>
    </source>
</evidence>
<dbReference type="RefSeq" id="XP_035345274.1">
    <property type="nucleotide sequence ID" value="XM_035489381.1"/>
</dbReference>
<dbReference type="PROSITE" id="PS51194">
    <property type="entry name" value="HELICASE_CTER"/>
    <property type="match status" value="1"/>
</dbReference>
<feature type="region of interest" description="Disordered" evidence="9">
    <location>
        <begin position="39"/>
        <end position="114"/>
    </location>
</feature>
<accession>A0A7H8QZC2</accession>
<dbReference type="PROSITE" id="PS51192">
    <property type="entry name" value="HELICASE_ATP_BIND_1"/>
    <property type="match status" value="1"/>
</dbReference>
<dbReference type="SUPFAM" id="SSF52540">
    <property type="entry name" value="P-loop containing nucleoside triphosphate hydrolases"/>
    <property type="match status" value="1"/>
</dbReference>
<dbReference type="Pfam" id="PF00271">
    <property type="entry name" value="Helicase_C"/>
    <property type="match status" value="1"/>
</dbReference>
<dbReference type="SMART" id="SM00490">
    <property type="entry name" value="HELICc"/>
    <property type="match status" value="1"/>
</dbReference>
<dbReference type="OrthoDB" id="10256233at2759"/>
<comment type="catalytic activity">
    <reaction evidence="7">
        <text>ATP + H2O = ADP + phosphate + H(+)</text>
        <dbReference type="Rhea" id="RHEA:13065"/>
        <dbReference type="ChEBI" id="CHEBI:15377"/>
        <dbReference type="ChEBI" id="CHEBI:15378"/>
        <dbReference type="ChEBI" id="CHEBI:30616"/>
        <dbReference type="ChEBI" id="CHEBI:43474"/>
        <dbReference type="ChEBI" id="CHEBI:456216"/>
        <dbReference type="EC" id="3.6.4.13"/>
    </reaction>
</comment>
<proteinExistence type="predicted"/>
<feature type="domain" description="Helicase ATP-binding" evidence="10">
    <location>
        <begin position="199"/>
        <end position="414"/>
    </location>
</feature>
<keyword evidence="6" id="KW-0694">RNA-binding</keyword>
<keyword evidence="3" id="KW-0378">Hydrolase</keyword>
<evidence type="ECO:0000256" key="1">
    <source>
        <dbReference type="ARBA" id="ARBA00012552"/>
    </source>
</evidence>
<keyword evidence="5" id="KW-0067">ATP-binding</keyword>
<gene>
    <name evidence="12" type="ORF">TRUGW13939_06227</name>
</gene>
<dbReference type="GO" id="GO:0005524">
    <property type="term" value="F:ATP binding"/>
    <property type="evidence" value="ECO:0007669"/>
    <property type="project" value="UniProtKB-KW"/>
</dbReference>